<evidence type="ECO:0000313" key="8">
    <source>
        <dbReference type="Proteomes" id="UP001338582"/>
    </source>
</evidence>
<feature type="compositionally biased region" description="Acidic residues" evidence="6">
    <location>
        <begin position="280"/>
        <end position="301"/>
    </location>
</feature>
<feature type="region of interest" description="Disordered" evidence="6">
    <location>
        <begin position="169"/>
        <end position="205"/>
    </location>
</feature>
<feature type="compositionally biased region" description="Polar residues" evidence="6">
    <location>
        <begin position="26"/>
        <end position="36"/>
    </location>
</feature>
<feature type="region of interest" description="Disordered" evidence="6">
    <location>
        <begin position="1"/>
        <end position="77"/>
    </location>
</feature>
<reference evidence="7 8" key="1">
    <citation type="submission" date="2023-10" db="EMBL/GenBank/DDBJ databases">
        <title>Draft Genome Sequence of Candida saopaulonensis from a very Premature Infant with Sepsis.</title>
        <authorList>
            <person name="Ning Y."/>
            <person name="Dai R."/>
            <person name="Xiao M."/>
            <person name="Xu Y."/>
            <person name="Yan Q."/>
            <person name="Zhang L."/>
        </authorList>
    </citation>
    <scope>NUCLEOTIDE SEQUENCE [LARGE SCALE GENOMIC DNA]</scope>
    <source>
        <strain evidence="7 8">19XY460</strain>
    </source>
</reference>
<dbReference type="GeneID" id="88174580"/>
<dbReference type="EMBL" id="CP138897">
    <property type="protein sequence ID" value="WPK26169.1"/>
    <property type="molecule type" value="Genomic_DNA"/>
</dbReference>
<dbReference type="AlphaFoldDB" id="A0AAX4HCJ7"/>
<feature type="compositionally biased region" description="Acidic residues" evidence="6">
    <location>
        <begin position="382"/>
        <end position="409"/>
    </location>
</feature>
<dbReference type="RefSeq" id="XP_062878550.1">
    <property type="nucleotide sequence ID" value="XM_063022481.1"/>
</dbReference>
<accession>A0AAX4HCJ7</accession>
<keyword evidence="5" id="KW-0539">Nucleus</keyword>
<keyword evidence="3" id="KW-0805">Transcription regulation</keyword>
<dbReference type="KEGG" id="asau:88174580"/>
<evidence type="ECO:0000313" key="7">
    <source>
        <dbReference type="EMBL" id="WPK26169.1"/>
    </source>
</evidence>
<evidence type="ECO:0000256" key="1">
    <source>
        <dbReference type="ARBA" id="ARBA00004123"/>
    </source>
</evidence>
<feature type="compositionally biased region" description="Basic and acidic residues" evidence="6">
    <location>
        <begin position="369"/>
        <end position="381"/>
    </location>
</feature>
<evidence type="ECO:0000256" key="6">
    <source>
        <dbReference type="SAM" id="MobiDB-lite"/>
    </source>
</evidence>
<evidence type="ECO:0000256" key="2">
    <source>
        <dbReference type="ARBA" id="ARBA00022491"/>
    </source>
</evidence>
<feature type="compositionally biased region" description="Basic and acidic residues" evidence="6">
    <location>
        <begin position="302"/>
        <end position="322"/>
    </location>
</feature>
<evidence type="ECO:0000256" key="5">
    <source>
        <dbReference type="ARBA" id="ARBA00023242"/>
    </source>
</evidence>
<feature type="compositionally biased region" description="Acidic residues" evidence="6">
    <location>
        <begin position="337"/>
        <end position="368"/>
    </location>
</feature>
<feature type="compositionally biased region" description="Basic and acidic residues" evidence="6">
    <location>
        <begin position="169"/>
        <end position="186"/>
    </location>
</feature>
<dbReference type="PANTHER" id="PTHR21964">
    <property type="entry name" value="BREAST CANCER METASTASIS-SUPPRESSOR 1"/>
    <property type="match status" value="1"/>
</dbReference>
<evidence type="ECO:0000256" key="4">
    <source>
        <dbReference type="ARBA" id="ARBA00023163"/>
    </source>
</evidence>
<feature type="compositionally biased region" description="Low complexity" evidence="6">
    <location>
        <begin position="1"/>
        <end position="17"/>
    </location>
</feature>
<feature type="region of interest" description="Disordered" evidence="6">
    <location>
        <begin position="235"/>
        <end position="411"/>
    </location>
</feature>
<keyword evidence="2" id="KW-0678">Repressor</keyword>
<organism evidence="7 8">
    <name type="scientific">Australozyma saopauloensis</name>
    <dbReference type="NCBI Taxonomy" id="291208"/>
    <lineage>
        <taxon>Eukaryota</taxon>
        <taxon>Fungi</taxon>
        <taxon>Dikarya</taxon>
        <taxon>Ascomycota</taxon>
        <taxon>Saccharomycotina</taxon>
        <taxon>Pichiomycetes</taxon>
        <taxon>Metschnikowiaceae</taxon>
        <taxon>Australozyma</taxon>
    </lineage>
</organism>
<keyword evidence="4" id="KW-0804">Transcription</keyword>
<evidence type="ECO:0000256" key="3">
    <source>
        <dbReference type="ARBA" id="ARBA00023015"/>
    </source>
</evidence>
<feature type="compositionally biased region" description="Acidic residues" evidence="6">
    <location>
        <begin position="96"/>
        <end position="106"/>
    </location>
</feature>
<gene>
    <name evidence="7" type="ORF">PUMCH_003517</name>
</gene>
<sequence length="645" mass="72421">MTNSTTQTAPPTATTPKKSPPLESSIPLNSTFATPSKDTRDNYESSELSDLGDDDSEAETDKMDFLDDDANASSADKVSDLRRISHLTELARLEGVDDDDSDDSDDSGNPQLPSVLRVDPEPPAEIDTTIFESFRTDLLDAEEPDVLKRPRTLETTDLIEAPLKRMRTEVLHELEPESKPESKPEGLPDLSALDTPTSLDADSVDDKKTLINEPLASDILATELAVNGVAQSPINFDAEEHTERASSRELSAELSDVDTKEDLVTISNPEDFSEPKLEEIDQVEAEEAPEDDDEPEVELESNEQHESKKEDQGSNISDKDHGDDSEEAENLKHNAEEEHEDEEDDENDDREDNEENEENEEDEAEVEESEHADAAEVKAESGDEPVADTRDDEDDDEHDEEEEELDLDLDEQRKNAISELISIEEDFSLLRDKLYNDKLALLEHEMELCLEGSHPELLQIYYKVNEFYQQNIKISNSTLNYSLKCINTETMATRTGIHQNFMKNLTDMKNDMVAETTSLWYKINRERNFLDQIVPDYNFAALPLLNPDTLNMAIVAGGSSMEYYQDSAPLTKKAINQNTIIELVQRRNDYNEQLGVLNGLKEFHGIPCAVASSLLDEDVGSVDELLLRKATQDEINEDLQAMGIF</sequence>
<dbReference type="InterPro" id="IPR013907">
    <property type="entry name" value="Sds3"/>
</dbReference>
<dbReference type="GO" id="GO:0010468">
    <property type="term" value="P:regulation of gene expression"/>
    <property type="evidence" value="ECO:0007669"/>
    <property type="project" value="UniProtKB-ARBA"/>
</dbReference>
<keyword evidence="8" id="KW-1185">Reference proteome</keyword>
<evidence type="ECO:0008006" key="9">
    <source>
        <dbReference type="Google" id="ProtNLM"/>
    </source>
</evidence>
<name>A0AAX4HCJ7_9ASCO</name>
<comment type="subcellular location">
    <subcellularLocation>
        <location evidence="1">Nucleus</location>
    </subcellularLocation>
</comment>
<feature type="compositionally biased region" description="Basic and acidic residues" evidence="6">
    <location>
        <begin position="238"/>
        <end position="263"/>
    </location>
</feature>
<dbReference type="Gene3D" id="1.20.5.1500">
    <property type="match status" value="1"/>
</dbReference>
<dbReference type="Pfam" id="PF08598">
    <property type="entry name" value="Sds3"/>
    <property type="match status" value="1"/>
</dbReference>
<protein>
    <recommendedName>
        <fullName evidence="9">Transcriptional regulatory protein DEP1</fullName>
    </recommendedName>
</protein>
<dbReference type="GO" id="GO:0005654">
    <property type="term" value="C:nucleoplasm"/>
    <property type="evidence" value="ECO:0007669"/>
    <property type="project" value="UniProtKB-ARBA"/>
</dbReference>
<feature type="region of interest" description="Disordered" evidence="6">
    <location>
        <begin position="92"/>
        <end position="125"/>
    </location>
</feature>
<dbReference type="Proteomes" id="UP001338582">
    <property type="component" value="Chromosome 4"/>
</dbReference>
<dbReference type="SMART" id="SM01401">
    <property type="entry name" value="Sds3"/>
    <property type="match status" value="1"/>
</dbReference>
<proteinExistence type="predicted"/>